<dbReference type="SUPFAM" id="SSF52172">
    <property type="entry name" value="CheY-like"/>
    <property type="match status" value="2"/>
</dbReference>
<dbReference type="SMART" id="SM00388">
    <property type="entry name" value="HisKA"/>
    <property type="match status" value="1"/>
</dbReference>
<dbReference type="CDD" id="cd00130">
    <property type="entry name" value="PAS"/>
    <property type="match status" value="1"/>
</dbReference>
<dbReference type="Pfam" id="PF00072">
    <property type="entry name" value="Response_reg"/>
    <property type="match status" value="2"/>
</dbReference>
<dbReference type="SMART" id="SM00448">
    <property type="entry name" value="REC"/>
    <property type="match status" value="2"/>
</dbReference>
<dbReference type="InterPro" id="IPR011006">
    <property type="entry name" value="CheY-like_superfamily"/>
</dbReference>
<dbReference type="InterPro" id="IPR003594">
    <property type="entry name" value="HATPase_dom"/>
</dbReference>
<feature type="modified residue" description="4-aspartylphosphate" evidence="5">
    <location>
        <position position="862"/>
    </location>
</feature>
<dbReference type="PROSITE" id="PS50109">
    <property type="entry name" value="HIS_KIN"/>
    <property type="match status" value="1"/>
</dbReference>
<dbReference type="Pfam" id="PF00512">
    <property type="entry name" value="HisKA"/>
    <property type="match status" value="1"/>
</dbReference>
<evidence type="ECO:0000256" key="5">
    <source>
        <dbReference type="PROSITE-ProRule" id="PRU00169"/>
    </source>
</evidence>
<dbReference type="PANTHER" id="PTHR45339:SF1">
    <property type="entry name" value="HYBRID SIGNAL TRANSDUCTION HISTIDINE KINASE J"/>
    <property type="match status" value="1"/>
</dbReference>
<keyword evidence="4" id="KW-0902">Two-component regulatory system</keyword>
<dbReference type="Gene3D" id="1.10.287.130">
    <property type="match status" value="1"/>
</dbReference>
<dbReference type="PANTHER" id="PTHR45339">
    <property type="entry name" value="HYBRID SIGNAL TRANSDUCTION HISTIDINE KINASE J"/>
    <property type="match status" value="1"/>
</dbReference>
<protein>
    <recommendedName>
        <fullName evidence="2">histidine kinase</fullName>
        <ecNumber evidence="2">2.7.13.3</ecNumber>
    </recommendedName>
</protein>
<dbReference type="PROSITE" id="PS50113">
    <property type="entry name" value="PAC"/>
    <property type="match status" value="1"/>
</dbReference>
<evidence type="ECO:0000259" key="8">
    <source>
        <dbReference type="PROSITE" id="PS50112"/>
    </source>
</evidence>
<dbReference type="CDD" id="cd16922">
    <property type="entry name" value="HATPase_EvgS-ArcB-TorS-like"/>
    <property type="match status" value="1"/>
</dbReference>
<dbReference type="PRINTS" id="PR00344">
    <property type="entry name" value="BCTRLSENSOR"/>
</dbReference>
<keyword evidence="3 5" id="KW-0597">Phosphoprotein</keyword>
<feature type="modified residue" description="4-aspartylphosphate" evidence="5">
    <location>
        <position position="721"/>
    </location>
</feature>
<dbReference type="SMART" id="SM00086">
    <property type="entry name" value="PAC"/>
    <property type="match status" value="2"/>
</dbReference>
<feature type="domain" description="PAC" evidence="9">
    <location>
        <begin position="365"/>
        <end position="417"/>
    </location>
</feature>
<dbReference type="Gene3D" id="3.40.50.2300">
    <property type="match status" value="2"/>
</dbReference>
<dbReference type="Pfam" id="PF02518">
    <property type="entry name" value="HATPase_c"/>
    <property type="match status" value="1"/>
</dbReference>
<dbReference type="NCBIfam" id="TIGR00229">
    <property type="entry name" value="sensory_box"/>
    <property type="match status" value="1"/>
</dbReference>
<dbReference type="Gene3D" id="3.30.450.20">
    <property type="entry name" value="PAS domain"/>
    <property type="match status" value="2"/>
</dbReference>
<feature type="domain" description="Response regulatory" evidence="7">
    <location>
        <begin position="671"/>
        <end position="789"/>
    </location>
</feature>
<dbReference type="Gene3D" id="3.30.565.10">
    <property type="entry name" value="Histidine kinase-like ATPase, C-terminal domain"/>
    <property type="match status" value="1"/>
</dbReference>
<dbReference type="InterPro" id="IPR001610">
    <property type="entry name" value="PAC"/>
</dbReference>
<comment type="caution">
    <text evidence="10">The sequence shown here is derived from an EMBL/GenBank/DDBJ whole genome shotgun (WGS) entry which is preliminary data.</text>
</comment>
<gene>
    <name evidence="10" type="ORF">QE382_002737</name>
</gene>
<dbReference type="InterPro" id="IPR001789">
    <property type="entry name" value="Sig_transdc_resp-reg_receiver"/>
</dbReference>
<evidence type="ECO:0000256" key="2">
    <source>
        <dbReference type="ARBA" id="ARBA00012438"/>
    </source>
</evidence>
<dbReference type="RefSeq" id="WP_307186345.1">
    <property type="nucleotide sequence ID" value="NZ_JAUTBA010000001.1"/>
</dbReference>
<evidence type="ECO:0000259" key="9">
    <source>
        <dbReference type="PROSITE" id="PS50113"/>
    </source>
</evidence>
<evidence type="ECO:0000256" key="1">
    <source>
        <dbReference type="ARBA" id="ARBA00000085"/>
    </source>
</evidence>
<dbReference type="InterPro" id="IPR004358">
    <property type="entry name" value="Sig_transdc_His_kin-like_C"/>
</dbReference>
<feature type="domain" description="Response regulatory" evidence="7">
    <location>
        <begin position="811"/>
        <end position="930"/>
    </location>
</feature>
<evidence type="ECO:0000256" key="4">
    <source>
        <dbReference type="ARBA" id="ARBA00023012"/>
    </source>
</evidence>
<organism evidence="10 11">
    <name type="scientific">Sphingobacterium zeae</name>
    <dbReference type="NCBI Taxonomy" id="1776859"/>
    <lineage>
        <taxon>Bacteria</taxon>
        <taxon>Pseudomonadati</taxon>
        <taxon>Bacteroidota</taxon>
        <taxon>Sphingobacteriia</taxon>
        <taxon>Sphingobacteriales</taxon>
        <taxon>Sphingobacteriaceae</taxon>
        <taxon>Sphingobacterium</taxon>
    </lineage>
</organism>
<dbReference type="InterPro" id="IPR005467">
    <property type="entry name" value="His_kinase_dom"/>
</dbReference>
<evidence type="ECO:0000256" key="3">
    <source>
        <dbReference type="ARBA" id="ARBA00022553"/>
    </source>
</evidence>
<evidence type="ECO:0000259" key="7">
    <source>
        <dbReference type="PROSITE" id="PS50110"/>
    </source>
</evidence>
<sequence length="933" mass="105750">MIKDEVFRVLLKAKLICYAEMAILTLFDNNRNFVATYFHDVEGNASVDKVLLEYVFDSNIKSTHSALKDEQCFLRNSVIFRKYNIAYYSETALVNADGNTVGFLSVMDSNVKDINDNQRALLSLLCLEVLEMIYHSNERINLSSELEYVKSTIDMTSKVARVGGWEYDLVEHSINWSEMTKTIHGVCMDYKPTVESAVEFYKDPKHQMRIVQAMNDAISNGVPWDLELEIETAQGRGLWVRVLGNAAFENGKCIRLYGTFQDVDKRKQSEVDSIKSKKLLEDVLNATTAVGIIATDSEGLITLFNRGAEDLLGYTSKEVVGKVRPTLFHSSDEIKDRAHELETELGYPVSEISVFVENAERFGSEQQEWIYVKKDMTQIYVSVVVTAIQDISDEIIGYLYIATDITKIVLQREELKKAKKLADQGSEAKSEFLANMSHEIRTPLNAILGFTDLMSRTKLDDVQREYLSIVDQSANILLEVVNDILDFSKIEAGKLELSVEKSDLYEMLAQLRSLIDPQLKNKKLSFKLSLSESLPHYIWVDALRLKQVLMNLLSNALKFTERGKIELGADVLFSDSSTTTLRFSVTDTGIGIKPDKQAKIFEAFSQEDASISKTFGGTGLGLSISNQLLKLMNSQLQLESVYGEGSNFYFEIALKSLDGEVYEWKLLESLHMLLVARDDADRANTALILNMKKVNVSLADNGFEVLQLLAKGHRYDMIIIDQDLPVMNGIDTIRKIREKLIYSETEQPIVLMVSTLESNTPVDNNGDVTSFINKPIKIDQLYSVLVDVLKQHVKSSKLDDKETDFLESKHKILIVEDNNFNMLLTHTIVRNVLPNAEIIEAADGLKGYELFKEHAPDLVFMDIQMPKMNGYELTKLIRKNEAKEMHTPIIALTASNIKGEKERCISYGMDDFAVKPFVKNTLLDLLRRWLPRY</sequence>
<dbReference type="EC" id="2.7.13.3" evidence="2"/>
<evidence type="ECO:0000313" key="10">
    <source>
        <dbReference type="EMBL" id="MDQ1150753.1"/>
    </source>
</evidence>
<feature type="domain" description="PAS" evidence="8">
    <location>
        <begin position="276"/>
        <end position="322"/>
    </location>
</feature>
<dbReference type="SMART" id="SM00387">
    <property type="entry name" value="HATPase_c"/>
    <property type="match status" value="1"/>
</dbReference>
<comment type="catalytic activity">
    <reaction evidence="1">
        <text>ATP + protein L-histidine = ADP + protein N-phospho-L-histidine.</text>
        <dbReference type="EC" id="2.7.13.3"/>
    </reaction>
</comment>
<dbReference type="Proteomes" id="UP001244640">
    <property type="component" value="Unassembled WGS sequence"/>
</dbReference>
<dbReference type="CDD" id="cd00082">
    <property type="entry name" value="HisKA"/>
    <property type="match status" value="1"/>
</dbReference>
<dbReference type="InterPro" id="IPR035965">
    <property type="entry name" value="PAS-like_dom_sf"/>
</dbReference>
<dbReference type="SMART" id="SM00091">
    <property type="entry name" value="PAS"/>
    <property type="match status" value="1"/>
</dbReference>
<reference evidence="10 11" key="1">
    <citation type="submission" date="2023-07" db="EMBL/GenBank/DDBJ databases">
        <title>Functional and genomic diversity of the sorghum phyllosphere microbiome.</title>
        <authorList>
            <person name="Shade A."/>
        </authorList>
    </citation>
    <scope>NUCLEOTIDE SEQUENCE [LARGE SCALE GENOMIC DNA]</scope>
    <source>
        <strain evidence="10 11">SORGH_AS_0892</strain>
    </source>
</reference>
<feature type="domain" description="Histidine kinase" evidence="6">
    <location>
        <begin position="435"/>
        <end position="656"/>
    </location>
</feature>
<name>A0ABU0U717_9SPHI</name>
<dbReference type="PROSITE" id="PS50110">
    <property type="entry name" value="RESPONSE_REGULATORY"/>
    <property type="match status" value="2"/>
</dbReference>
<dbReference type="InterPro" id="IPR000700">
    <property type="entry name" value="PAS-assoc_C"/>
</dbReference>
<dbReference type="SUPFAM" id="SSF47384">
    <property type="entry name" value="Homodimeric domain of signal transducing histidine kinase"/>
    <property type="match status" value="1"/>
</dbReference>
<accession>A0ABU0U717</accession>
<dbReference type="SUPFAM" id="SSF55874">
    <property type="entry name" value="ATPase domain of HSP90 chaperone/DNA topoisomerase II/histidine kinase"/>
    <property type="match status" value="1"/>
</dbReference>
<evidence type="ECO:0000313" key="11">
    <source>
        <dbReference type="Proteomes" id="UP001244640"/>
    </source>
</evidence>
<dbReference type="Pfam" id="PF13426">
    <property type="entry name" value="PAS_9"/>
    <property type="match status" value="1"/>
</dbReference>
<dbReference type="InterPro" id="IPR000014">
    <property type="entry name" value="PAS"/>
</dbReference>
<dbReference type="EMBL" id="JAUTBA010000001">
    <property type="protein sequence ID" value="MDQ1150753.1"/>
    <property type="molecule type" value="Genomic_DNA"/>
</dbReference>
<dbReference type="InterPro" id="IPR003661">
    <property type="entry name" value="HisK_dim/P_dom"/>
</dbReference>
<dbReference type="PROSITE" id="PS50112">
    <property type="entry name" value="PAS"/>
    <property type="match status" value="1"/>
</dbReference>
<proteinExistence type="predicted"/>
<dbReference type="InterPro" id="IPR036097">
    <property type="entry name" value="HisK_dim/P_sf"/>
</dbReference>
<dbReference type="InterPro" id="IPR036890">
    <property type="entry name" value="HATPase_C_sf"/>
</dbReference>
<dbReference type="SUPFAM" id="SSF55785">
    <property type="entry name" value="PYP-like sensor domain (PAS domain)"/>
    <property type="match status" value="2"/>
</dbReference>
<dbReference type="CDD" id="cd17546">
    <property type="entry name" value="REC_hyHK_CKI1_RcsC-like"/>
    <property type="match status" value="1"/>
</dbReference>
<keyword evidence="11" id="KW-1185">Reference proteome</keyword>
<evidence type="ECO:0000259" key="6">
    <source>
        <dbReference type="PROSITE" id="PS50109"/>
    </source>
</evidence>